<evidence type="ECO:0000256" key="2">
    <source>
        <dbReference type="ARBA" id="ARBA00010199"/>
    </source>
</evidence>
<keyword evidence="7" id="KW-0007">Acetylation</keyword>
<dbReference type="Gene3D" id="1.10.20.10">
    <property type="entry name" value="Histone, subunit A"/>
    <property type="match status" value="1"/>
</dbReference>
<reference evidence="11 12" key="1">
    <citation type="submission" date="2021-03" db="EMBL/GenBank/DDBJ databases">
        <authorList>
            <person name="King G.J."/>
            <person name="Bancroft I."/>
            <person name="Baten A."/>
            <person name="Bloomfield J."/>
            <person name="Borpatragohain P."/>
            <person name="He Z."/>
            <person name="Irish N."/>
            <person name="Irwin J."/>
            <person name="Liu K."/>
            <person name="Mauleon R.P."/>
            <person name="Moore J."/>
            <person name="Morris R."/>
            <person name="Ostergaard L."/>
            <person name="Wang B."/>
            <person name="Wells R."/>
        </authorList>
    </citation>
    <scope>NUCLEOTIDE SEQUENCE [LARGE SCALE GENOMIC DNA]</scope>
    <source>
        <strain evidence="11">R-o-18</strain>
        <tissue evidence="11">Leaf</tissue>
    </source>
</reference>
<keyword evidence="6 9" id="KW-1133">Transmembrane helix</keyword>
<feature type="transmembrane region" description="Helical" evidence="9">
    <location>
        <begin position="258"/>
        <end position="276"/>
    </location>
</feature>
<feature type="transmembrane region" description="Helical" evidence="9">
    <location>
        <begin position="638"/>
        <end position="659"/>
    </location>
</feature>
<dbReference type="Pfam" id="PF00125">
    <property type="entry name" value="Histone"/>
    <property type="match status" value="1"/>
</dbReference>
<feature type="transmembrane region" description="Helical" evidence="9">
    <location>
        <begin position="186"/>
        <end position="209"/>
    </location>
</feature>
<protein>
    <recommendedName>
        <fullName evidence="9">Protein DETOXIFICATION</fullName>
    </recommendedName>
    <alternativeName>
        <fullName evidence="9">Multidrug and toxic compound extrusion protein</fullName>
    </alternativeName>
</protein>
<feature type="transmembrane region" description="Helical" evidence="9">
    <location>
        <begin position="491"/>
        <end position="510"/>
    </location>
</feature>
<dbReference type="SUPFAM" id="SSF47113">
    <property type="entry name" value="Histone-fold"/>
    <property type="match status" value="1"/>
</dbReference>
<evidence type="ECO:0000256" key="6">
    <source>
        <dbReference type="ARBA" id="ARBA00022989"/>
    </source>
</evidence>
<feature type="transmembrane region" description="Helical" evidence="9">
    <location>
        <begin position="468"/>
        <end position="485"/>
    </location>
</feature>
<feature type="transmembrane region" description="Helical" evidence="9">
    <location>
        <begin position="332"/>
        <end position="356"/>
    </location>
</feature>
<feature type="transmembrane region" description="Helical" evidence="9">
    <location>
        <begin position="916"/>
        <end position="943"/>
    </location>
</feature>
<comment type="subcellular location">
    <subcellularLocation>
        <location evidence="1">Membrane</location>
        <topology evidence="1">Multi-pass membrane protein</topology>
    </subcellularLocation>
</comment>
<feature type="transmembrane region" description="Helical" evidence="9">
    <location>
        <begin position="572"/>
        <end position="593"/>
    </location>
</feature>
<proteinExistence type="inferred from homology"/>
<feature type="transmembrane region" description="Helical" evidence="9">
    <location>
        <begin position="786"/>
        <end position="806"/>
    </location>
</feature>
<feature type="transmembrane region" description="Helical" evidence="9">
    <location>
        <begin position="157"/>
        <end position="174"/>
    </location>
</feature>
<dbReference type="Proteomes" id="UP000823674">
    <property type="component" value="Chromosome A03"/>
</dbReference>
<evidence type="ECO:0000259" key="10">
    <source>
        <dbReference type="Pfam" id="PF00125"/>
    </source>
</evidence>
<feature type="transmembrane region" description="Helical" evidence="9">
    <location>
        <begin position="861"/>
        <end position="886"/>
    </location>
</feature>
<evidence type="ECO:0000256" key="7">
    <source>
        <dbReference type="ARBA" id="ARBA00022990"/>
    </source>
</evidence>
<dbReference type="NCBIfam" id="TIGR00797">
    <property type="entry name" value="matE"/>
    <property type="match status" value="1"/>
</dbReference>
<feature type="domain" description="Core Histone H2A/H2B/H3" evidence="10">
    <location>
        <begin position="951"/>
        <end position="1004"/>
    </location>
</feature>
<dbReference type="InterPro" id="IPR007125">
    <property type="entry name" value="H2A/H2B/H3"/>
</dbReference>
<comment type="caution">
    <text evidence="11">The sequence shown here is derived from an EMBL/GenBank/DDBJ whole genome shotgun (WGS) entry which is preliminary data.</text>
</comment>
<organism evidence="11 12">
    <name type="scientific">Brassica rapa subsp. trilocularis</name>
    <dbReference type="NCBI Taxonomy" id="1813537"/>
    <lineage>
        <taxon>Eukaryota</taxon>
        <taxon>Viridiplantae</taxon>
        <taxon>Streptophyta</taxon>
        <taxon>Embryophyta</taxon>
        <taxon>Tracheophyta</taxon>
        <taxon>Spermatophyta</taxon>
        <taxon>Magnoliopsida</taxon>
        <taxon>eudicotyledons</taxon>
        <taxon>Gunneridae</taxon>
        <taxon>Pentapetalae</taxon>
        <taxon>rosids</taxon>
        <taxon>malvids</taxon>
        <taxon>Brassicales</taxon>
        <taxon>Brassicaceae</taxon>
        <taxon>Brassiceae</taxon>
        <taxon>Brassica</taxon>
    </lineage>
</organism>
<evidence type="ECO:0000256" key="1">
    <source>
        <dbReference type="ARBA" id="ARBA00004141"/>
    </source>
</evidence>
<dbReference type="SMART" id="SM00428">
    <property type="entry name" value="H3"/>
    <property type="match status" value="1"/>
</dbReference>
<feature type="transmembrane region" description="Helical" evidence="9">
    <location>
        <begin position="720"/>
        <end position="737"/>
    </location>
</feature>
<evidence type="ECO:0000256" key="5">
    <source>
        <dbReference type="ARBA" id="ARBA00022692"/>
    </source>
</evidence>
<dbReference type="InterPro" id="IPR002528">
    <property type="entry name" value="MATE_fam"/>
</dbReference>
<accession>A0ABQ7MWF3</accession>
<dbReference type="CDD" id="cd13132">
    <property type="entry name" value="MATE_eukaryotic"/>
    <property type="match status" value="2"/>
</dbReference>
<feature type="transmembrane region" description="Helical" evidence="9">
    <location>
        <begin position="296"/>
        <end position="320"/>
    </location>
</feature>
<evidence type="ECO:0000256" key="9">
    <source>
        <dbReference type="RuleBase" id="RU004914"/>
    </source>
</evidence>
<evidence type="ECO:0000256" key="8">
    <source>
        <dbReference type="ARBA" id="ARBA00023136"/>
    </source>
</evidence>
<keyword evidence="12" id="KW-1185">Reference proteome</keyword>
<dbReference type="InterPro" id="IPR000164">
    <property type="entry name" value="Histone_H3/CENP-A"/>
</dbReference>
<evidence type="ECO:0000256" key="3">
    <source>
        <dbReference type="ARBA" id="ARBA00010343"/>
    </source>
</evidence>
<evidence type="ECO:0000313" key="11">
    <source>
        <dbReference type="EMBL" id="KAG5403014.1"/>
    </source>
</evidence>
<feature type="transmembrane region" description="Helical" evidence="9">
    <location>
        <begin position="376"/>
        <end position="398"/>
    </location>
</feature>
<evidence type="ECO:0000256" key="4">
    <source>
        <dbReference type="ARBA" id="ARBA00022448"/>
    </source>
</evidence>
<dbReference type="InterPro" id="IPR045069">
    <property type="entry name" value="MATE_euk"/>
</dbReference>
<gene>
    <name evidence="11" type="primary">A03p004670.1_BraROA</name>
    <name evidence="11" type="ORF">IGI04_009133</name>
</gene>
<comment type="similarity">
    <text evidence="2 9">Belongs to the multi antimicrobial extrusion (MATE) (TC 2.A.66.1) family.</text>
</comment>
<feature type="transmembrane region" description="Helical" evidence="9">
    <location>
        <begin position="72"/>
        <end position="99"/>
    </location>
</feature>
<feature type="transmembrane region" description="Helical" evidence="9">
    <location>
        <begin position="120"/>
        <end position="137"/>
    </location>
</feature>
<keyword evidence="4" id="KW-0813">Transport</keyword>
<dbReference type="InterPro" id="IPR009072">
    <property type="entry name" value="Histone-fold"/>
</dbReference>
<feature type="transmembrane region" description="Helical" evidence="9">
    <location>
        <begin position="435"/>
        <end position="456"/>
    </location>
</feature>
<feature type="transmembrane region" description="Helical" evidence="9">
    <location>
        <begin position="757"/>
        <end position="774"/>
    </location>
</feature>
<feature type="transmembrane region" description="Helical" evidence="9">
    <location>
        <begin position="671"/>
        <end position="699"/>
    </location>
</feature>
<keyword evidence="5 9" id="KW-0812">Transmembrane</keyword>
<feature type="transmembrane region" description="Helical" evidence="9">
    <location>
        <begin position="224"/>
        <end position="246"/>
    </location>
</feature>
<name>A0ABQ7MWF3_BRACM</name>
<dbReference type="PRINTS" id="PR00622">
    <property type="entry name" value="HISTONEH3"/>
</dbReference>
<dbReference type="Pfam" id="PF01554">
    <property type="entry name" value="MatE"/>
    <property type="match status" value="3"/>
</dbReference>
<dbReference type="EMBL" id="JADBGQ010000003">
    <property type="protein sequence ID" value="KAG5403014.1"/>
    <property type="molecule type" value="Genomic_DNA"/>
</dbReference>
<feature type="transmembrane region" description="Helical" evidence="9">
    <location>
        <begin position="405"/>
        <end position="429"/>
    </location>
</feature>
<comment type="similarity">
    <text evidence="3">Belongs to the histone H3 family.</text>
</comment>
<feature type="transmembrane region" description="Helical" evidence="9">
    <location>
        <begin position="826"/>
        <end position="849"/>
    </location>
</feature>
<dbReference type="CDD" id="cd22911">
    <property type="entry name" value="HFD_H3"/>
    <property type="match status" value="1"/>
</dbReference>
<keyword evidence="8 9" id="KW-0472">Membrane</keyword>
<feature type="transmembrane region" description="Helical" evidence="9">
    <location>
        <begin position="530"/>
        <end position="552"/>
    </location>
</feature>
<dbReference type="PANTHER" id="PTHR11206">
    <property type="entry name" value="MULTIDRUG RESISTANCE PROTEIN"/>
    <property type="match status" value="1"/>
</dbReference>
<sequence length="1009" mass="111225">MGERDDEAEGVGMAMIPLLRDQHEVEKDGDIMVETRKLWRIVGPAIFTRIATYLILVITQAFAGHLGELELAAISIISNVIVGFNFGLLLGMASALETLCGQAFGAKKYDMLGVYLQRSWIVLFLWSILLLPMYFFATPILKYFGQPDDIAELSGTVALWVIPVHFSFAFFFPLNRFLQCQLKNMVIAISAGVALVVHIFVCWLFVYGLKLGVIGTMATVNVSWWLNVFILFTYATCGGCPLTWTGFSIEAFTGLWEFAKLSASSGIMLCLESWYYKILILMTGNLKDAKIAVDSLMAINGLEMMIPLAFLAATGVRVANELGAGNGRRARFAVIISVTESFIIGLIFSVLVVFLHDQIGWIFSSSETVIKAVTDLSVLLAFTILLNSVQPVLSGVAIGSGWQAFVAYINLGCYYFIGLPLGFVMGWIFKSGVKGIWAGMIFGGTAMQTLILIFIVMRCDWEKEAQKASVRVNKCSLICVLAFVYRLRLGVAGTMATVNVSWCLNAFILFTYATSGANELGAGNGRRARFAMIISVIESLITGLIFSVLVVFLHDQIGWIFSSSETVIKAGIWAGMIFGGTAIQTLILIFIVTRCDWDKEMAKRDYETEGIEKSRDQYGEEEQNGDIKRETWMETKKLWRIVGPAIFARISTYSIFVITQAFAGHLGELELAAIAIVQNVIIGFSIGLFLGMASALQTLCGQAFGAKKYDMLGVYMQRSWIVLFLFAILLLPVYLFASPILKFFGQPEDVAKLSGTVAFWTIPTHFVFALYFPLSRFLQCQLKNRVVALSSGVALVVHIFVCWLFVYGLKLGPIGTMATINVSWCLNVLILFTYATCGGCPLTWTGFSIEAFTRLWEFAKLSASSGIMLCMSINGLEMMIPLAFFAGTGVRVANELGAGNGRGARFAMIISVTESLIIGIGIWAGMIFGGTGIQTLILIFIVMRCDWEKEDFKTDLRFQSSAVAALQEAAEAYLVGLFEDTNLCAIHAKRVTIMPKDIQLARRIRGERA</sequence>
<feature type="transmembrane region" description="Helical" evidence="9">
    <location>
        <begin position="46"/>
        <end position="66"/>
    </location>
</feature>
<evidence type="ECO:0000313" key="12">
    <source>
        <dbReference type="Proteomes" id="UP000823674"/>
    </source>
</evidence>